<name>A0AAU7LUV4_9BURK</name>
<evidence type="ECO:0000256" key="1">
    <source>
        <dbReference type="ARBA" id="ARBA00007365"/>
    </source>
</evidence>
<accession>A0AAU7LUV4</accession>
<keyword evidence="3 4" id="KW-0413">Isomerase</keyword>
<feature type="signal peptide" evidence="4">
    <location>
        <begin position="1"/>
        <end position="29"/>
    </location>
</feature>
<evidence type="ECO:0000313" key="6">
    <source>
        <dbReference type="EMBL" id="XBP71429.1"/>
    </source>
</evidence>
<dbReference type="InterPro" id="IPR044665">
    <property type="entry name" value="E_coli_cyclophilin_A-like"/>
</dbReference>
<evidence type="ECO:0000259" key="5">
    <source>
        <dbReference type="PROSITE" id="PS50072"/>
    </source>
</evidence>
<dbReference type="EC" id="5.2.1.8" evidence="4"/>
<dbReference type="InterPro" id="IPR002130">
    <property type="entry name" value="Cyclophilin-type_PPIase_dom"/>
</dbReference>
<dbReference type="InterPro" id="IPR029000">
    <property type="entry name" value="Cyclophilin-like_dom_sf"/>
</dbReference>
<dbReference type="PROSITE" id="PS50072">
    <property type="entry name" value="CSA_PPIASE_2"/>
    <property type="match status" value="1"/>
</dbReference>
<dbReference type="PRINTS" id="PR00153">
    <property type="entry name" value="CSAPPISMRASE"/>
</dbReference>
<dbReference type="GO" id="GO:0006457">
    <property type="term" value="P:protein folding"/>
    <property type="evidence" value="ECO:0007669"/>
    <property type="project" value="InterPro"/>
</dbReference>
<dbReference type="PANTHER" id="PTHR43246">
    <property type="entry name" value="PEPTIDYL-PROLYL CIS-TRANS ISOMERASE CYP38, CHLOROPLASTIC"/>
    <property type="match status" value="1"/>
</dbReference>
<comment type="catalytic activity">
    <reaction evidence="4">
        <text>[protein]-peptidylproline (omega=180) = [protein]-peptidylproline (omega=0)</text>
        <dbReference type="Rhea" id="RHEA:16237"/>
        <dbReference type="Rhea" id="RHEA-COMP:10747"/>
        <dbReference type="Rhea" id="RHEA-COMP:10748"/>
        <dbReference type="ChEBI" id="CHEBI:83833"/>
        <dbReference type="ChEBI" id="CHEBI:83834"/>
        <dbReference type="EC" id="5.2.1.8"/>
    </reaction>
</comment>
<dbReference type="Pfam" id="PF00160">
    <property type="entry name" value="Pro_isomerase"/>
    <property type="match status" value="1"/>
</dbReference>
<dbReference type="SUPFAM" id="SSF50891">
    <property type="entry name" value="Cyclophilin-like"/>
    <property type="match status" value="1"/>
</dbReference>
<gene>
    <name evidence="6" type="ORF">ABLV49_06420</name>
</gene>
<dbReference type="InterPro" id="IPR020892">
    <property type="entry name" value="Cyclophilin-type_PPIase_CS"/>
</dbReference>
<evidence type="ECO:0000256" key="2">
    <source>
        <dbReference type="ARBA" id="ARBA00023110"/>
    </source>
</evidence>
<protein>
    <recommendedName>
        <fullName evidence="4">Peptidyl-prolyl cis-trans isomerase</fullName>
        <shortName evidence="4">PPIase</shortName>
        <ecNumber evidence="4">5.2.1.8</ecNumber>
    </recommendedName>
</protein>
<feature type="domain" description="PPIase cyclophilin-type" evidence="5">
    <location>
        <begin position="44"/>
        <end position="200"/>
    </location>
</feature>
<evidence type="ECO:0000256" key="4">
    <source>
        <dbReference type="RuleBase" id="RU363019"/>
    </source>
</evidence>
<reference evidence="6" key="1">
    <citation type="submission" date="2024-05" db="EMBL/GenBank/DDBJ databases">
        <authorList>
            <person name="Bunk B."/>
            <person name="Swiderski J."/>
            <person name="Sproer C."/>
            <person name="Thiel V."/>
        </authorList>
    </citation>
    <scope>NUCLEOTIDE SEQUENCE</scope>
    <source>
        <strain evidence="6">DSM 17735</strain>
    </source>
</reference>
<comment type="function">
    <text evidence="4">PPIases accelerate the folding of proteins. It catalyzes the cis-trans isomerization of proline imidic peptide bonds in oligopeptides.</text>
</comment>
<organism evidence="6">
    <name type="scientific">Polaromonas hydrogenivorans</name>
    <dbReference type="NCBI Taxonomy" id="335476"/>
    <lineage>
        <taxon>Bacteria</taxon>
        <taxon>Pseudomonadati</taxon>
        <taxon>Pseudomonadota</taxon>
        <taxon>Betaproteobacteria</taxon>
        <taxon>Burkholderiales</taxon>
        <taxon>Comamonadaceae</taxon>
        <taxon>Polaromonas</taxon>
    </lineage>
</organism>
<dbReference type="PROSITE" id="PS00170">
    <property type="entry name" value="CSA_PPIASE_1"/>
    <property type="match status" value="1"/>
</dbReference>
<sequence>MNISTSTLTRRAASALLVALTFSAGIALAAEPVAPKVKFATSEGEFVVEVYPDKAPKTVENFLQYVKDKHYDGTVFHRVINNFMVQGGGYDGAYAEKKTRAPVVHEGREALAKGGPKNVPGTLAMARTNEPDSATSQFFINVKDNDFLNPSTLAPGYTVFGKVVGGMDVVNKIKSVPTGSGGPFPSDVPKTPVIIKSATLVN</sequence>
<keyword evidence="2 4" id="KW-0697">Rotamase</keyword>
<evidence type="ECO:0000256" key="3">
    <source>
        <dbReference type="ARBA" id="ARBA00023235"/>
    </source>
</evidence>
<proteinExistence type="inferred from homology"/>
<dbReference type="RefSeq" id="WP_349280807.1">
    <property type="nucleotide sequence ID" value="NZ_CBCSCU010000001.1"/>
</dbReference>
<dbReference type="AlphaFoldDB" id="A0AAU7LUV4"/>
<dbReference type="EMBL" id="CP157675">
    <property type="protein sequence ID" value="XBP71429.1"/>
    <property type="molecule type" value="Genomic_DNA"/>
</dbReference>
<feature type="chain" id="PRO_5043089721" description="Peptidyl-prolyl cis-trans isomerase" evidence="4">
    <location>
        <begin position="30"/>
        <end position="202"/>
    </location>
</feature>
<dbReference type="Gene3D" id="2.40.100.10">
    <property type="entry name" value="Cyclophilin-like"/>
    <property type="match status" value="1"/>
</dbReference>
<comment type="similarity">
    <text evidence="1 4">Belongs to the cyclophilin-type PPIase family.</text>
</comment>
<keyword evidence="4" id="KW-0732">Signal</keyword>
<dbReference type="GO" id="GO:0003755">
    <property type="term" value="F:peptidyl-prolyl cis-trans isomerase activity"/>
    <property type="evidence" value="ECO:0007669"/>
    <property type="project" value="UniProtKB-UniRule"/>
</dbReference>